<feature type="domain" description="HAMP" evidence="13">
    <location>
        <begin position="219"/>
        <end position="271"/>
    </location>
</feature>
<dbReference type="InterPro" id="IPR007891">
    <property type="entry name" value="CHASE3"/>
</dbReference>
<dbReference type="PROSITE" id="PS50885">
    <property type="entry name" value="HAMP"/>
    <property type="match status" value="1"/>
</dbReference>
<protein>
    <recommendedName>
        <fullName evidence="3">histidine kinase</fullName>
        <ecNumber evidence="3">2.7.13.3</ecNumber>
    </recommendedName>
</protein>
<gene>
    <name evidence="14" type="ORF">RM574_05350</name>
</gene>
<dbReference type="InterPro" id="IPR036097">
    <property type="entry name" value="HisK_dim/P_sf"/>
</dbReference>
<dbReference type="PANTHER" id="PTHR43304:SF1">
    <property type="entry name" value="PAC DOMAIN-CONTAINING PROTEIN"/>
    <property type="match status" value="1"/>
</dbReference>
<keyword evidence="11" id="KW-0472">Membrane</keyword>
<evidence type="ECO:0000256" key="4">
    <source>
        <dbReference type="ARBA" id="ARBA00022553"/>
    </source>
</evidence>
<dbReference type="SUPFAM" id="SSF55874">
    <property type="entry name" value="ATPase domain of HSP90 chaperone/DNA topoisomerase II/histidine kinase"/>
    <property type="match status" value="1"/>
</dbReference>
<dbReference type="Pfam" id="PF05227">
    <property type="entry name" value="CHASE3"/>
    <property type="match status" value="1"/>
</dbReference>
<dbReference type="CDD" id="cd00082">
    <property type="entry name" value="HisKA"/>
    <property type="match status" value="1"/>
</dbReference>
<dbReference type="SMART" id="SM00304">
    <property type="entry name" value="HAMP"/>
    <property type="match status" value="1"/>
</dbReference>
<dbReference type="SMART" id="SM00387">
    <property type="entry name" value="HATPase_c"/>
    <property type="match status" value="1"/>
</dbReference>
<evidence type="ECO:0000256" key="3">
    <source>
        <dbReference type="ARBA" id="ARBA00012438"/>
    </source>
</evidence>
<dbReference type="PROSITE" id="PS50109">
    <property type="entry name" value="HIS_KIN"/>
    <property type="match status" value="1"/>
</dbReference>
<evidence type="ECO:0000256" key="7">
    <source>
        <dbReference type="ARBA" id="ARBA00022777"/>
    </source>
</evidence>
<dbReference type="Pfam" id="PF00672">
    <property type="entry name" value="HAMP"/>
    <property type="match status" value="1"/>
</dbReference>
<evidence type="ECO:0000256" key="6">
    <source>
        <dbReference type="ARBA" id="ARBA00022692"/>
    </source>
</evidence>
<dbReference type="EC" id="2.7.13.3" evidence="3"/>
<dbReference type="InterPro" id="IPR036890">
    <property type="entry name" value="HATPase_C_sf"/>
</dbReference>
<evidence type="ECO:0000256" key="9">
    <source>
        <dbReference type="ARBA" id="ARBA00023012"/>
    </source>
</evidence>
<dbReference type="Pfam" id="PF02518">
    <property type="entry name" value="HATPase_c"/>
    <property type="match status" value="1"/>
</dbReference>
<dbReference type="InterPro" id="IPR003594">
    <property type="entry name" value="HATPase_dom"/>
</dbReference>
<feature type="region of interest" description="Disordered" evidence="10">
    <location>
        <begin position="518"/>
        <end position="551"/>
    </location>
</feature>
<dbReference type="PANTHER" id="PTHR43304">
    <property type="entry name" value="PHYTOCHROME-LIKE PROTEIN CPH1"/>
    <property type="match status" value="1"/>
</dbReference>
<evidence type="ECO:0000313" key="14">
    <source>
        <dbReference type="EMBL" id="MDT0414910.1"/>
    </source>
</evidence>
<dbReference type="RefSeq" id="WP_043256753.1">
    <property type="nucleotide sequence ID" value="NZ_JAVRER010000006.1"/>
</dbReference>
<comment type="caution">
    <text evidence="14">The sequence shown here is derived from an EMBL/GenBank/DDBJ whole genome shotgun (WGS) entry which is preliminary data.</text>
</comment>
<dbReference type="PRINTS" id="PR00344">
    <property type="entry name" value="BCTRLSENSOR"/>
</dbReference>
<keyword evidence="4" id="KW-0597">Phosphoprotein</keyword>
<dbReference type="Gene3D" id="6.10.340.10">
    <property type="match status" value="1"/>
</dbReference>
<evidence type="ECO:0000256" key="1">
    <source>
        <dbReference type="ARBA" id="ARBA00000085"/>
    </source>
</evidence>
<keyword evidence="9" id="KW-0902">Two-component regulatory system</keyword>
<dbReference type="Gene3D" id="3.30.565.10">
    <property type="entry name" value="Histidine kinase-like ATPase, C-terminal domain"/>
    <property type="match status" value="1"/>
</dbReference>
<dbReference type="GO" id="GO:0004673">
    <property type="term" value="F:protein histidine kinase activity"/>
    <property type="evidence" value="ECO:0007669"/>
    <property type="project" value="UniProtKB-EC"/>
</dbReference>
<keyword evidence="6 11" id="KW-0812">Transmembrane</keyword>
<feature type="transmembrane region" description="Helical" evidence="11">
    <location>
        <begin position="198"/>
        <end position="217"/>
    </location>
</feature>
<proteinExistence type="predicted"/>
<keyword evidence="8 11" id="KW-1133">Transmembrane helix</keyword>
<comment type="subcellular location">
    <subcellularLocation>
        <location evidence="2">Cell membrane</location>
    </subcellularLocation>
</comment>
<accession>A0ABD5E0E1</accession>
<evidence type="ECO:0000256" key="8">
    <source>
        <dbReference type="ARBA" id="ARBA00022989"/>
    </source>
</evidence>
<dbReference type="CDD" id="cd06225">
    <property type="entry name" value="HAMP"/>
    <property type="match status" value="1"/>
</dbReference>
<dbReference type="Gene3D" id="1.10.287.130">
    <property type="match status" value="1"/>
</dbReference>
<evidence type="ECO:0000259" key="13">
    <source>
        <dbReference type="PROSITE" id="PS50885"/>
    </source>
</evidence>
<keyword evidence="7" id="KW-0418">Kinase</keyword>
<sequence length="551" mass="60411">MTQGHSAPPRAGRTGRLSVQGWMNLVLGILGVLLVLAAVLVAAQISRTNDRTSDLVDRIQPARSASFRLQKALLDQETAVRGYALTGDESFLAPYTQGRKDEKRYGDSAAALLAEYPKPVADLKDLRAAAARWRAGTAEPVMDRVRDGAPVPSGTLDSSKTEFDHIRELFDVQIAHLDEVRDKANDELDAAKRLRDGTFLGILVVLFAGGGVLAVLLRRIVGRPLTSLERDAQLVRAGDFERPIDIDGPSDVRALGLAVEDMRRKIVAELSESRSREALLAERTAELDAQTNELQRSNAELEQFAYVASHDLQEPLRKVASFCQLLEKRYGDQLDGRGKQYIDFAVDGAKRMQVLINDLLAFSRVGRMGGDLVEMPLRETLDRALSDLEVPIEEAGADVEIEGELPRVLGDRTTLTMLWQNLLGNAVKFRHPERTPRVRVTSVREGDRWHFSVTDNGIGVPEEFGEKVFVIFQRLHSREEYGGTGIGLALCRKIVEHHGGQIGLDHSVTEGARVRFTLPALPDSPPAGESPADIPAQSPEPQSSAPLGAAK</sequence>
<dbReference type="InterPro" id="IPR052162">
    <property type="entry name" value="Sensor_kinase/Photoreceptor"/>
</dbReference>
<evidence type="ECO:0000313" key="15">
    <source>
        <dbReference type="Proteomes" id="UP001183607"/>
    </source>
</evidence>
<reference evidence="15" key="1">
    <citation type="submission" date="2023-07" db="EMBL/GenBank/DDBJ databases">
        <title>30 novel species of actinomycetes from the DSMZ collection.</title>
        <authorList>
            <person name="Nouioui I."/>
        </authorList>
    </citation>
    <scope>NUCLEOTIDE SEQUENCE [LARGE SCALE GENOMIC DNA]</scope>
    <source>
        <strain evidence="15">DSM 41982</strain>
    </source>
</reference>
<feature type="compositionally biased region" description="Low complexity" evidence="10">
    <location>
        <begin position="535"/>
        <end position="551"/>
    </location>
</feature>
<dbReference type="GO" id="GO:0005886">
    <property type="term" value="C:plasma membrane"/>
    <property type="evidence" value="ECO:0007669"/>
    <property type="project" value="UniProtKB-SubCell"/>
</dbReference>
<evidence type="ECO:0000259" key="12">
    <source>
        <dbReference type="PROSITE" id="PS50109"/>
    </source>
</evidence>
<dbReference type="Pfam" id="PF00512">
    <property type="entry name" value="HisKA"/>
    <property type="match status" value="1"/>
</dbReference>
<dbReference type="SMART" id="SM00388">
    <property type="entry name" value="HisKA"/>
    <property type="match status" value="1"/>
</dbReference>
<evidence type="ECO:0000256" key="10">
    <source>
        <dbReference type="SAM" id="MobiDB-lite"/>
    </source>
</evidence>
<dbReference type="InterPro" id="IPR004358">
    <property type="entry name" value="Sig_transdc_His_kin-like_C"/>
</dbReference>
<dbReference type="InterPro" id="IPR003660">
    <property type="entry name" value="HAMP_dom"/>
</dbReference>
<evidence type="ECO:0000256" key="2">
    <source>
        <dbReference type="ARBA" id="ARBA00004236"/>
    </source>
</evidence>
<name>A0ABD5E0E1_9ACTN</name>
<organism evidence="14 15">
    <name type="scientific">Streptomyces evansiae</name>
    <dbReference type="NCBI Taxonomy" id="3075535"/>
    <lineage>
        <taxon>Bacteria</taxon>
        <taxon>Bacillati</taxon>
        <taxon>Actinomycetota</taxon>
        <taxon>Actinomycetes</taxon>
        <taxon>Kitasatosporales</taxon>
        <taxon>Streptomycetaceae</taxon>
        <taxon>Streptomyces</taxon>
    </lineage>
</organism>
<evidence type="ECO:0000256" key="5">
    <source>
        <dbReference type="ARBA" id="ARBA00022679"/>
    </source>
</evidence>
<feature type="transmembrane region" description="Helical" evidence="11">
    <location>
        <begin position="22"/>
        <end position="43"/>
    </location>
</feature>
<keyword evidence="5" id="KW-0808">Transferase</keyword>
<feature type="domain" description="Histidine kinase" evidence="12">
    <location>
        <begin position="307"/>
        <end position="522"/>
    </location>
</feature>
<dbReference type="AlphaFoldDB" id="A0ABD5E0E1"/>
<dbReference type="EMBL" id="JAVRER010000006">
    <property type="protein sequence ID" value="MDT0414910.1"/>
    <property type="molecule type" value="Genomic_DNA"/>
</dbReference>
<comment type="catalytic activity">
    <reaction evidence="1">
        <text>ATP + protein L-histidine = ADP + protein N-phospho-L-histidine.</text>
        <dbReference type="EC" id="2.7.13.3"/>
    </reaction>
</comment>
<evidence type="ECO:0000256" key="11">
    <source>
        <dbReference type="SAM" id="Phobius"/>
    </source>
</evidence>
<dbReference type="SUPFAM" id="SSF47384">
    <property type="entry name" value="Homodimeric domain of signal transducing histidine kinase"/>
    <property type="match status" value="1"/>
</dbReference>
<dbReference type="InterPro" id="IPR003661">
    <property type="entry name" value="HisK_dim/P_dom"/>
</dbReference>
<dbReference type="Proteomes" id="UP001183607">
    <property type="component" value="Unassembled WGS sequence"/>
</dbReference>
<dbReference type="InterPro" id="IPR005467">
    <property type="entry name" value="His_kinase_dom"/>
</dbReference>
<dbReference type="GO" id="GO:0000160">
    <property type="term" value="P:phosphorelay signal transduction system"/>
    <property type="evidence" value="ECO:0007669"/>
    <property type="project" value="UniProtKB-KW"/>
</dbReference>